<comment type="similarity">
    <text evidence="1">Belongs to the GMC oxidoreductase family.</text>
</comment>
<comment type="caution">
    <text evidence="3">The sequence shown here is derived from an EMBL/GenBank/DDBJ whole genome shotgun (WGS) entry which is preliminary data.</text>
</comment>
<dbReference type="PANTHER" id="PTHR11552:SF119">
    <property type="entry name" value="GLUCOSE-METHANOL-CHOLINE OXIDOREDUCTASE N-TERMINAL DOMAIN-CONTAINING PROTEIN"/>
    <property type="match status" value="1"/>
</dbReference>
<feature type="domain" description="Glucose-methanol-choline oxidoreductase N-terminal" evidence="2">
    <location>
        <begin position="14"/>
        <end position="90"/>
    </location>
</feature>
<dbReference type="GO" id="GO:0016614">
    <property type="term" value="F:oxidoreductase activity, acting on CH-OH group of donors"/>
    <property type="evidence" value="ECO:0007669"/>
    <property type="project" value="InterPro"/>
</dbReference>
<dbReference type="Pfam" id="PF00732">
    <property type="entry name" value="GMC_oxred_N"/>
    <property type="match status" value="1"/>
</dbReference>
<dbReference type="EMBL" id="SGPM01000201">
    <property type="protein sequence ID" value="THH28111.1"/>
    <property type="molecule type" value="Genomic_DNA"/>
</dbReference>
<dbReference type="InterPro" id="IPR012132">
    <property type="entry name" value="GMC_OxRdtase"/>
</dbReference>
<dbReference type="PANTHER" id="PTHR11552">
    <property type="entry name" value="GLUCOSE-METHANOL-CHOLINE GMC OXIDOREDUCTASE"/>
    <property type="match status" value="1"/>
</dbReference>
<keyword evidence="4" id="KW-1185">Reference proteome</keyword>
<dbReference type="OrthoDB" id="269227at2759"/>
<dbReference type="SUPFAM" id="SSF51905">
    <property type="entry name" value="FAD/NAD(P)-binding domain"/>
    <property type="match status" value="1"/>
</dbReference>
<dbReference type="Gene3D" id="3.50.50.60">
    <property type="entry name" value="FAD/NAD(P)-binding domain"/>
    <property type="match status" value="1"/>
</dbReference>
<name>A0A4S4MSI5_9APHY</name>
<dbReference type="GO" id="GO:0050660">
    <property type="term" value="F:flavin adenine dinucleotide binding"/>
    <property type="evidence" value="ECO:0007669"/>
    <property type="project" value="InterPro"/>
</dbReference>
<dbReference type="Gene3D" id="3.30.560.10">
    <property type="entry name" value="Glucose Oxidase, domain 3"/>
    <property type="match status" value="1"/>
</dbReference>
<evidence type="ECO:0000259" key="2">
    <source>
        <dbReference type="Pfam" id="PF00732"/>
    </source>
</evidence>
<proteinExistence type="inferred from homology"/>
<evidence type="ECO:0000313" key="3">
    <source>
        <dbReference type="EMBL" id="THH28111.1"/>
    </source>
</evidence>
<evidence type="ECO:0000313" key="4">
    <source>
        <dbReference type="Proteomes" id="UP000308730"/>
    </source>
</evidence>
<dbReference type="InterPro" id="IPR000172">
    <property type="entry name" value="GMC_OxRdtase_N"/>
</dbReference>
<evidence type="ECO:0000256" key="1">
    <source>
        <dbReference type="ARBA" id="ARBA00010790"/>
    </source>
</evidence>
<dbReference type="Proteomes" id="UP000308730">
    <property type="component" value="Unassembled WGS sequence"/>
</dbReference>
<dbReference type="AlphaFoldDB" id="A0A4S4MSI5"/>
<dbReference type="InterPro" id="IPR036188">
    <property type="entry name" value="FAD/NAD-bd_sf"/>
</dbReference>
<accession>A0A4S4MSI5</accession>
<reference evidence="3 4" key="1">
    <citation type="submission" date="2019-02" db="EMBL/GenBank/DDBJ databases">
        <title>Genome sequencing of the rare red list fungi Antrodiella citrinella (Flaviporus citrinellus).</title>
        <authorList>
            <person name="Buettner E."/>
            <person name="Kellner H."/>
        </authorList>
    </citation>
    <scope>NUCLEOTIDE SEQUENCE [LARGE SCALE GENOMIC DNA]</scope>
    <source>
        <strain evidence="3 4">DSM 108506</strain>
    </source>
</reference>
<sequence>MKFIMSNPTERLGRTAAIASAQCLGGGPSVNFVIYNLNRAPASDFNDWETQYNNPGWSYKDLIPLMRKAETYQPDPEANAHNSSGPLKASWSGCFTNIAQDFLEVAAKYDK</sequence>
<gene>
    <name evidence="3" type="ORF">EUX98_g6078</name>
</gene>
<organism evidence="3 4">
    <name type="scientific">Antrodiella citrinella</name>
    <dbReference type="NCBI Taxonomy" id="2447956"/>
    <lineage>
        <taxon>Eukaryota</taxon>
        <taxon>Fungi</taxon>
        <taxon>Dikarya</taxon>
        <taxon>Basidiomycota</taxon>
        <taxon>Agaricomycotina</taxon>
        <taxon>Agaricomycetes</taxon>
        <taxon>Polyporales</taxon>
        <taxon>Steccherinaceae</taxon>
        <taxon>Antrodiella</taxon>
    </lineage>
</organism>
<protein>
    <recommendedName>
        <fullName evidence="2">Glucose-methanol-choline oxidoreductase N-terminal domain-containing protein</fullName>
    </recommendedName>
</protein>